<feature type="domain" description="Response regulatory" evidence="8">
    <location>
        <begin position="8"/>
        <end position="122"/>
    </location>
</feature>
<keyword evidence="5" id="KW-0804">Transcription</keyword>
<gene>
    <name evidence="9" type="ORF">OLW01_00930</name>
</gene>
<evidence type="ECO:0000256" key="4">
    <source>
        <dbReference type="ARBA" id="ARBA00023125"/>
    </source>
</evidence>
<sequence length="296" mass="32823">MSKPINNVVLVVDDSPESLGMLNVALNTAGYTALVALNGLQALSIAEKVEPDIVLMDAIMPELDGFETCKRFKHLFPSIPVIFMTGLTDSEDVVKGFEAGGVDYVTKPISTDEVLARIKAHLNTAKLALSAQSALDHAGKNVFCIDNNGQLAWATPHVYQLIEEIYPNQDSPWTQLESILQDWIKQGDLAPLALDNTTPVVQVMYERKQDELHLIRLAKAKIQRTAKDLQQALPITKREAEVLYWLAQAKTNWEISQILEMSPRTANKHLEQVFKKLEVDNRTAAAAIAIRILEGS</sequence>
<dbReference type="SUPFAM" id="SSF46894">
    <property type="entry name" value="C-terminal effector domain of the bipartite response regulators"/>
    <property type="match status" value="1"/>
</dbReference>
<dbReference type="PROSITE" id="PS50043">
    <property type="entry name" value="HTH_LUXR_2"/>
    <property type="match status" value="1"/>
</dbReference>
<reference evidence="9" key="1">
    <citation type="submission" date="2022-10" db="EMBL/GenBank/DDBJ databases">
        <title>Catenovulum adriacola sp. nov. isolated in the Harbour of Susak.</title>
        <authorList>
            <person name="Schoch T."/>
            <person name="Reich S.J."/>
            <person name="Stoeferle S."/>
            <person name="Flaiz M."/>
            <person name="Kazda M."/>
            <person name="Riedel C.U."/>
            <person name="Duerre P."/>
        </authorList>
    </citation>
    <scope>NUCLEOTIDE SEQUENCE</scope>
    <source>
        <strain evidence="9">TS8</strain>
    </source>
</reference>
<keyword evidence="10" id="KW-1185">Reference proteome</keyword>
<dbReference type="EMBL" id="CP109965">
    <property type="protein sequence ID" value="WAJ70411.1"/>
    <property type="molecule type" value="Genomic_DNA"/>
</dbReference>
<dbReference type="Gene3D" id="3.40.50.2300">
    <property type="match status" value="1"/>
</dbReference>
<proteinExistence type="predicted"/>
<dbReference type="InterPro" id="IPR011006">
    <property type="entry name" value="CheY-like_superfamily"/>
</dbReference>
<organism evidence="9 10">
    <name type="scientific">Catenovulum adriaticum</name>
    <dbReference type="NCBI Taxonomy" id="2984846"/>
    <lineage>
        <taxon>Bacteria</taxon>
        <taxon>Pseudomonadati</taxon>
        <taxon>Pseudomonadota</taxon>
        <taxon>Gammaproteobacteria</taxon>
        <taxon>Alteromonadales</taxon>
        <taxon>Alteromonadaceae</taxon>
        <taxon>Catenovulum</taxon>
    </lineage>
</organism>
<dbReference type="PANTHER" id="PTHR48111:SF1">
    <property type="entry name" value="TWO-COMPONENT RESPONSE REGULATOR ORR33"/>
    <property type="match status" value="1"/>
</dbReference>
<dbReference type="InterPro" id="IPR000792">
    <property type="entry name" value="Tscrpt_reg_LuxR_C"/>
</dbReference>
<evidence type="ECO:0000313" key="10">
    <source>
        <dbReference type="Proteomes" id="UP001163726"/>
    </source>
</evidence>
<dbReference type="CDD" id="cd06170">
    <property type="entry name" value="LuxR_C_like"/>
    <property type="match status" value="1"/>
</dbReference>
<dbReference type="SMART" id="SM00448">
    <property type="entry name" value="REC"/>
    <property type="match status" value="1"/>
</dbReference>
<dbReference type="Pfam" id="PF00196">
    <property type="entry name" value="GerE"/>
    <property type="match status" value="1"/>
</dbReference>
<accession>A0ABY7AP24</accession>
<protein>
    <submittedName>
        <fullName evidence="9">DNA-binding response regulator</fullName>
    </submittedName>
</protein>
<dbReference type="Gene3D" id="1.10.10.10">
    <property type="entry name" value="Winged helix-like DNA-binding domain superfamily/Winged helix DNA-binding domain"/>
    <property type="match status" value="1"/>
</dbReference>
<name>A0ABY7AP24_9ALTE</name>
<evidence type="ECO:0000256" key="2">
    <source>
        <dbReference type="ARBA" id="ARBA00023012"/>
    </source>
</evidence>
<evidence type="ECO:0000256" key="1">
    <source>
        <dbReference type="ARBA" id="ARBA00022553"/>
    </source>
</evidence>
<evidence type="ECO:0000259" key="7">
    <source>
        <dbReference type="PROSITE" id="PS50043"/>
    </source>
</evidence>
<dbReference type="SUPFAM" id="SSF52172">
    <property type="entry name" value="CheY-like"/>
    <property type="match status" value="1"/>
</dbReference>
<evidence type="ECO:0000256" key="3">
    <source>
        <dbReference type="ARBA" id="ARBA00023015"/>
    </source>
</evidence>
<dbReference type="InterPro" id="IPR036388">
    <property type="entry name" value="WH-like_DNA-bd_sf"/>
</dbReference>
<dbReference type="PANTHER" id="PTHR48111">
    <property type="entry name" value="REGULATOR OF RPOS"/>
    <property type="match status" value="1"/>
</dbReference>
<evidence type="ECO:0000256" key="6">
    <source>
        <dbReference type="PROSITE-ProRule" id="PRU00169"/>
    </source>
</evidence>
<dbReference type="Proteomes" id="UP001163726">
    <property type="component" value="Chromosome"/>
</dbReference>
<feature type="domain" description="HTH luxR-type" evidence="7">
    <location>
        <begin position="228"/>
        <end position="293"/>
    </location>
</feature>
<dbReference type="Pfam" id="PF00072">
    <property type="entry name" value="Response_reg"/>
    <property type="match status" value="1"/>
</dbReference>
<dbReference type="InterPro" id="IPR039420">
    <property type="entry name" value="WalR-like"/>
</dbReference>
<dbReference type="InterPro" id="IPR016032">
    <property type="entry name" value="Sig_transdc_resp-reg_C-effctor"/>
</dbReference>
<keyword evidence="3" id="KW-0805">Transcription regulation</keyword>
<evidence type="ECO:0000259" key="8">
    <source>
        <dbReference type="PROSITE" id="PS50110"/>
    </source>
</evidence>
<dbReference type="RefSeq" id="WP_268074728.1">
    <property type="nucleotide sequence ID" value="NZ_CP109965.1"/>
</dbReference>
<dbReference type="PRINTS" id="PR00038">
    <property type="entry name" value="HTHLUXR"/>
</dbReference>
<keyword evidence="2" id="KW-0902">Two-component regulatory system</keyword>
<keyword evidence="4 9" id="KW-0238">DNA-binding</keyword>
<feature type="modified residue" description="4-aspartylphosphate" evidence="6">
    <location>
        <position position="57"/>
    </location>
</feature>
<dbReference type="GO" id="GO:0003677">
    <property type="term" value="F:DNA binding"/>
    <property type="evidence" value="ECO:0007669"/>
    <property type="project" value="UniProtKB-KW"/>
</dbReference>
<dbReference type="SMART" id="SM00421">
    <property type="entry name" value="HTH_LUXR"/>
    <property type="match status" value="1"/>
</dbReference>
<keyword evidence="1 6" id="KW-0597">Phosphoprotein</keyword>
<evidence type="ECO:0000313" key="9">
    <source>
        <dbReference type="EMBL" id="WAJ70411.1"/>
    </source>
</evidence>
<evidence type="ECO:0000256" key="5">
    <source>
        <dbReference type="ARBA" id="ARBA00023163"/>
    </source>
</evidence>
<dbReference type="InterPro" id="IPR001789">
    <property type="entry name" value="Sig_transdc_resp-reg_receiver"/>
</dbReference>
<dbReference type="PROSITE" id="PS50110">
    <property type="entry name" value="RESPONSE_REGULATORY"/>
    <property type="match status" value="1"/>
</dbReference>